<proteinExistence type="predicted"/>
<dbReference type="Proteomes" id="UP000655037">
    <property type="component" value="Unassembled WGS sequence"/>
</dbReference>
<accession>A0AAE2RBP4</accession>
<comment type="caution">
    <text evidence="1">The sequence shown here is derived from an EMBL/GenBank/DDBJ whole genome shotgun (WGS) entry which is preliminary data.</text>
</comment>
<organism evidence="1 2">
    <name type="scientific">Agrobacterium vitis</name>
    <name type="common">Rhizobium vitis</name>
    <dbReference type="NCBI Taxonomy" id="373"/>
    <lineage>
        <taxon>Bacteria</taxon>
        <taxon>Pseudomonadati</taxon>
        <taxon>Pseudomonadota</taxon>
        <taxon>Alphaproteobacteria</taxon>
        <taxon>Hyphomicrobiales</taxon>
        <taxon>Rhizobiaceae</taxon>
        <taxon>Rhizobium/Agrobacterium group</taxon>
        <taxon>Agrobacterium</taxon>
    </lineage>
</organism>
<name>A0AAE2RBP4_AGRVI</name>
<gene>
    <name evidence="1" type="ORF">IEI95_014835</name>
</gene>
<sequence>MKPINIFRSGTHTDSRGRQFAFSDADLQAVASQYDPALHHAPIVVGHPRDDHPAYGWVKSISFQDGQLVAEPEDIEPQFAELVKARRYRKVSASFYSPDHPNNPVPGKYYLRHVGFLGAAAPAVKGLKAVEFADDEDVIAFDDVVAPTRATSGFDMVLKAIRGMRDFIVAEKGADFADGLIPSLQIDSITETADPLRMADDIAPAPDATNYSAKKEDDMDKEQEAALKAREEALAKQEADFAEKVKTDVEERRKTRAVEDAAFVEQLSAAGRLPVGLKPLATVLFADLSDGTISFSEDGTEKSISPRQGLRDLLSKLPLPVATGELATGDGPDFSDPLHVKDAINVEIAAAKERGEHLSAAEAAMRLTKR</sequence>
<protein>
    <submittedName>
        <fullName evidence="1">Peptidase</fullName>
    </submittedName>
</protein>
<evidence type="ECO:0000313" key="1">
    <source>
        <dbReference type="EMBL" id="MBF2715493.1"/>
    </source>
</evidence>
<evidence type="ECO:0000313" key="2">
    <source>
        <dbReference type="Proteomes" id="UP000655037"/>
    </source>
</evidence>
<dbReference type="RefSeq" id="WP_194416642.1">
    <property type="nucleotide sequence ID" value="NZ_JACXXJ020000005.1"/>
</dbReference>
<reference evidence="1" key="1">
    <citation type="submission" date="2020-11" db="EMBL/GenBank/DDBJ databases">
        <title>Agrobacterium vitis strain K377 genome.</title>
        <authorList>
            <person name="Xi H."/>
        </authorList>
    </citation>
    <scope>NUCLEOTIDE SEQUENCE</scope>
    <source>
        <strain evidence="1">K377</strain>
    </source>
</reference>
<dbReference type="EMBL" id="JACXXJ020000005">
    <property type="protein sequence ID" value="MBF2715493.1"/>
    <property type="molecule type" value="Genomic_DNA"/>
</dbReference>
<dbReference type="AlphaFoldDB" id="A0AAE2RBP4"/>